<organism evidence="2 3">
    <name type="scientific">Colocasia esculenta</name>
    <name type="common">Wild taro</name>
    <name type="synonym">Arum esculentum</name>
    <dbReference type="NCBI Taxonomy" id="4460"/>
    <lineage>
        <taxon>Eukaryota</taxon>
        <taxon>Viridiplantae</taxon>
        <taxon>Streptophyta</taxon>
        <taxon>Embryophyta</taxon>
        <taxon>Tracheophyta</taxon>
        <taxon>Spermatophyta</taxon>
        <taxon>Magnoliopsida</taxon>
        <taxon>Liliopsida</taxon>
        <taxon>Araceae</taxon>
        <taxon>Aroideae</taxon>
        <taxon>Colocasieae</taxon>
        <taxon>Colocasia</taxon>
    </lineage>
</organism>
<feature type="compositionally biased region" description="Polar residues" evidence="1">
    <location>
        <begin position="43"/>
        <end position="78"/>
    </location>
</feature>
<evidence type="ECO:0000313" key="2">
    <source>
        <dbReference type="EMBL" id="MQM14175.1"/>
    </source>
</evidence>
<keyword evidence="3" id="KW-1185">Reference proteome</keyword>
<evidence type="ECO:0000313" key="3">
    <source>
        <dbReference type="Proteomes" id="UP000652761"/>
    </source>
</evidence>
<protein>
    <submittedName>
        <fullName evidence="2">Uncharacterized protein</fullName>
    </submittedName>
</protein>
<gene>
    <name evidence="2" type="ORF">Taro_047105</name>
</gene>
<name>A0A843X6B7_COLES</name>
<reference evidence="2" key="1">
    <citation type="submission" date="2017-07" db="EMBL/GenBank/DDBJ databases">
        <title>Taro Niue Genome Assembly and Annotation.</title>
        <authorList>
            <person name="Atibalentja N."/>
            <person name="Keating K."/>
            <person name="Fields C.J."/>
        </authorList>
    </citation>
    <scope>NUCLEOTIDE SEQUENCE</scope>
    <source>
        <strain evidence="2">Niue_2</strain>
        <tissue evidence="2">Leaf</tissue>
    </source>
</reference>
<feature type="region of interest" description="Disordered" evidence="1">
    <location>
        <begin position="1"/>
        <end position="89"/>
    </location>
</feature>
<dbReference type="EMBL" id="NMUH01005988">
    <property type="protein sequence ID" value="MQM14175.1"/>
    <property type="molecule type" value="Genomic_DNA"/>
</dbReference>
<dbReference type="Proteomes" id="UP000652761">
    <property type="component" value="Unassembled WGS sequence"/>
</dbReference>
<evidence type="ECO:0000256" key="1">
    <source>
        <dbReference type="SAM" id="MobiDB-lite"/>
    </source>
</evidence>
<sequence length="148" mass="17238">MTHNQGRARHDSRKTGEVKHDVEATIITHTRRDKKLTEHRRNQTSTRLGRNNQVSPRETPSNHVRNNVSPQARPPHTSTRSRPHKQNNFGFRTLHEVKELHPPVPPRMAPRNGLLTQRWVSTQDTRERKPTKPMELDTARLRPPCRLG</sequence>
<accession>A0A843X6B7</accession>
<feature type="compositionally biased region" description="Basic residues" evidence="1">
    <location>
        <begin position="1"/>
        <end position="12"/>
    </location>
</feature>
<proteinExistence type="predicted"/>
<feature type="compositionally biased region" description="Basic and acidic residues" evidence="1">
    <location>
        <begin position="124"/>
        <end position="140"/>
    </location>
</feature>
<dbReference type="AlphaFoldDB" id="A0A843X6B7"/>
<comment type="caution">
    <text evidence="2">The sequence shown here is derived from an EMBL/GenBank/DDBJ whole genome shotgun (WGS) entry which is preliminary data.</text>
</comment>
<feature type="compositionally biased region" description="Basic and acidic residues" evidence="1">
    <location>
        <begin position="13"/>
        <end position="23"/>
    </location>
</feature>
<feature type="region of interest" description="Disordered" evidence="1">
    <location>
        <begin position="119"/>
        <end position="148"/>
    </location>
</feature>